<name>A0ABS5F4Y1_9PROT</name>
<reference evidence="8" key="1">
    <citation type="journal article" date="2021" name="Syst. Appl. Microbiol.">
        <title>Roseomonas hellenica sp. nov., isolated from roots of wild-growing Alkanna tinctoria.</title>
        <authorList>
            <person name="Rat A."/>
            <person name="Naranjo H.D."/>
            <person name="Lebbe L."/>
            <person name="Cnockaert M."/>
            <person name="Krigas N."/>
            <person name="Grigoriadou K."/>
            <person name="Maloupa E."/>
            <person name="Willems A."/>
        </authorList>
    </citation>
    <scope>NUCLEOTIDE SEQUENCE [LARGE SCALE GENOMIC DNA]</scope>
    <source>
        <strain evidence="8">LMG 31523</strain>
    </source>
</reference>
<keyword evidence="4 6" id="KW-0732">Signal</keyword>
<dbReference type="Pfam" id="PF13416">
    <property type="entry name" value="SBP_bac_8"/>
    <property type="match status" value="1"/>
</dbReference>
<feature type="signal peptide" evidence="6">
    <location>
        <begin position="1"/>
        <end position="20"/>
    </location>
</feature>
<dbReference type="CDD" id="cd13589">
    <property type="entry name" value="PBP2_polyamine_RpCGA009"/>
    <property type="match status" value="1"/>
</dbReference>
<keyword evidence="8" id="KW-1185">Reference proteome</keyword>
<gene>
    <name evidence="7" type="ORF">GXW71_24935</name>
</gene>
<keyword evidence="5" id="KW-0574">Periplasm</keyword>
<protein>
    <submittedName>
        <fullName evidence="7">ABC transporter substrate-binding protein</fullName>
    </submittedName>
</protein>
<dbReference type="RefSeq" id="WP_211855402.1">
    <property type="nucleotide sequence ID" value="NZ_JAAGBB010000038.1"/>
</dbReference>
<feature type="chain" id="PRO_5046110996" evidence="6">
    <location>
        <begin position="21"/>
        <end position="353"/>
    </location>
</feature>
<sequence length="353" mass="39728">MSKPWPTRRLLLAASGATLAAPRIRNAQAQAGEVIIRTPGGVYEDVMRKYVYDPFTQETGIRVTAVASTAARLLAMFRANNVEIDLIDAGDNVLEQLRRQGALAPLAYDKWRWTRPEDIAAELRLPTRASNMLYASVLAYGTEAFPNGAHPKGWADFWDVPRFPGMRMLADMATGNPNLEFALLADGVAMDRLYPLDVERAFRVMGRLRPHIRKFWDTGALSAQMMADREVVLGSVWNGRVQVLIDRGAPLGIEWNQNMIEVQAVGIFRDARNAENGQKLIDYMLQPEVQASYCRDLTYGPTNARVFGMLAPEQLARMPGSPAFRPIGFFKDIGWWEDNRTLVNRTWSRWILG</sequence>
<comment type="similarity">
    <text evidence="2">Belongs to the bacterial solute-binding protein 1 family.</text>
</comment>
<evidence type="ECO:0000256" key="1">
    <source>
        <dbReference type="ARBA" id="ARBA00004418"/>
    </source>
</evidence>
<dbReference type="PANTHER" id="PTHR30006">
    <property type="entry name" value="THIAMINE-BINDING PERIPLASMIC PROTEIN-RELATED"/>
    <property type="match status" value="1"/>
</dbReference>
<comment type="subcellular location">
    <subcellularLocation>
        <location evidence="1">Periplasm</location>
    </subcellularLocation>
</comment>
<evidence type="ECO:0000256" key="4">
    <source>
        <dbReference type="ARBA" id="ARBA00022729"/>
    </source>
</evidence>
<accession>A0ABS5F4Y1</accession>
<dbReference type="InterPro" id="IPR006059">
    <property type="entry name" value="SBP"/>
</dbReference>
<comment type="caution">
    <text evidence="7">The sequence shown here is derived from an EMBL/GenBank/DDBJ whole genome shotgun (WGS) entry which is preliminary data.</text>
</comment>
<dbReference type="EMBL" id="JAAGBB010000038">
    <property type="protein sequence ID" value="MBR0667624.1"/>
    <property type="molecule type" value="Genomic_DNA"/>
</dbReference>
<evidence type="ECO:0000256" key="5">
    <source>
        <dbReference type="ARBA" id="ARBA00022764"/>
    </source>
</evidence>
<keyword evidence="3" id="KW-0813">Transport</keyword>
<dbReference type="Gene3D" id="3.40.190.10">
    <property type="entry name" value="Periplasmic binding protein-like II"/>
    <property type="match status" value="2"/>
</dbReference>
<dbReference type="PANTHER" id="PTHR30006:SF3">
    <property type="entry name" value="THIAMINE-BINDING PERIPLASMIC PROTEIN"/>
    <property type="match status" value="1"/>
</dbReference>
<evidence type="ECO:0000313" key="7">
    <source>
        <dbReference type="EMBL" id="MBR0667624.1"/>
    </source>
</evidence>
<evidence type="ECO:0000313" key="8">
    <source>
        <dbReference type="Proteomes" id="UP001196870"/>
    </source>
</evidence>
<organism evidence="7 8">
    <name type="scientific">Plastoroseomonas hellenica</name>
    <dbReference type="NCBI Taxonomy" id="2687306"/>
    <lineage>
        <taxon>Bacteria</taxon>
        <taxon>Pseudomonadati</taxon>
        <taxon>Pseudomonadota</taxon>
        <taxon>Alphaproteobacteria</taxon>
        <taxon>Acetobacterales</taxon>
        <taxon>Acetobacteraceae</taxon>
        <taxon>Plastoroseomonas</taxon>
    </lineage>
</organism>
<evidence type="ECO:0000256" key="6">
    <source>
        <dbReference type="SAM" id="SignalP"/>
    </source>
</evidence>
<evidence type="ECO:0000256" key="3">
    <source>
        <dbReference type="ARBA" id="ARBA00022448"/>
    </source>
</evidence>
<dbReference type="SUPFAM" id="SSF53850">
    <property type="entry name" value="Periplasmic binding protein-like II"/>
    <property type="match status" value="1"/>
</dbReference>
<evidence type="ECO:0000256" key="2">
    <source>
        <dbReference type="ARBA" id="ARBA00008520"/>
    </source>
</evidence>
<proteinExistence type="inferred from homology"/>
<dbReference type="Proteomes" id="UP001196870">
    <property type="component" value="Unassembled WGS sequence"/>
</dbReference>